<accession>A0A921ZQM5</accession>
<keyword evidence="7" id="KW-0735">Signal-anchor</keyword>
<comment type="similarity">
    <text evidence="3">Belongs to the glycosyltransferase 7 family.</text>
</comment>
<name>A0A921ZQM5_MANSE</name>
<keyword evidence="5" id="KW-0808">Transferase</keyword>
<evidence type="ECO:0000256" key="5">
    <source>
        <dbReference type="ARBA" id="ARBA00022679"/>
    </source>
</evidence>
<evidence type="ECO:0000313" key="13">
    <source>
        <dbReference type="EMBL" id="KAG6462525.1"/>
    </source>
</evidence>
<keyword evidence="10" id="KW-0325">Glycoprotein</keyword>
<evidence type="ECO:0000256" key="8">
    <source>
        <dbReference type="ARBA" id="ARBA00022989"/>
    </source>
</evidence>
<evidence type="ECO:0000259" key="12">
    <source>
        <dbReference type="Pfam" id="PF13733"/>
    </source>
</evidence>
<dbReference type="InterPro" id="IPR003859">
    <property type="entry name" value="Galactosyl_T"/>
</dbReference>
<dbReference type="Pfam" id="PF13733">
    <property type="entry name" value="Glyco_transf_7N"/>
    <property type="match status" value="2"/>
</dbReference>
<dbReference type="GO" id="GO:0005794">
    <property type="term" value="C:Golgi apparatus"/>
    <property type="evidence" value="ECO:0007669"/>
    <property type="project" value="TreeGrafter"/>
</dbReference>
<feature type="domain" description="Galactosyltransferase N-terminal" evidence="12">
    <location>
        <begin position="120"/>
        <end position="229"/>
    </location>
</feature>
<dbReference type="InterPro" id="IPR027995">
    <property type="entry name" value="Galactosyl_T_N"/>
</dbReference>
<feature type="domain" description="Galactosyltransferase C-terminal" evidence="11">
    <location>
        <begin position="248"/>
        <end position="309"/>
    </location>
</feature>
<dbReference type="Proteomes" id="UP000791440">
    <property type="component" value="Unassembled WGS sequence"/>
</dbReference>
<evidence type="ECO:0000259" key="11">
    <source>
        <dbReference type="Pfam" id="PF02709"/>
    </source>
</evidence>
<dbReference type="GO" id="GO:0016020">
    <property type="term" value="C:membrane"/>
    <property type="evidence" value="ECO:0007669"/>
    <property type="project" value="UniProtKB-SubCell"/>
</dbReference>
<proteinExistence type="inferred from homology"/>
<evidence type="ECO:0000256" key="7">
    <source>
        <dbReference type="ARBA" id="ARBA00022968"/>
    </source>
</evidence>
<dbReference type="PANTHER" id="PTHR19300">
    <property type="entry name" value="BETA-1,4-GALACTOSYLTRANSFERASE"/>
    <property type="match status" value="1"/>
</dbReference>
<keyword evidence="14" id="KW-1185">Reference proteome</keyword>
<feature type="domain" description="Galactosyltransferase C-terminal" evidence="11">
    <location>
        <begin position="517"/>
        <end position="543"/>
    </location>
</feature>
<evidence type="ECO:0000256" key="10">
    <source>
        <dbReference type="ARBA" id="ARBA00023180"/>
    </source>
</evidence>
<evidence type="ECO:0000256" key="6">
    <source>
        <dbReference type="ARBA" id="ARBA00022692"/>
    </source>
</evidence>
<evidence type="ECO:0008006" key="15">
    <source>
        <dbReference type="Google" id="ProtNLM"/>
    </source>
</evidence>
<evidence type="ECO:0000256" key="3">
    <source>
        <dbReference type="ARBA" id="ARBA00005735"/>
    </source>
</evidence>
<dbReference type="GO" id="GO:0005975">
    <property type="term" value="P:carbohydrate metabolic process"/>
    <property type="evidence" value="ECO:0007669"/>
    <property type="project" value="InterPro"/>
</dbReference>
<dbReference type="GO" id="GO:0008378">
    <property type="term" value="F:galactosyltransferase activity"/>
    <property type="evidence" value="ECO:0007669"/>
    <property type="project" value="TreeGrafter"/>
</dbReference>
<evidence type="ECO:0000256" key="4">
    <source>
        <dbReference type="ARBA" id="ARBA00022676"/>
    </source>
</evidence>
<sequence>MNAWTQSRSPAVNPGAIKRHVGKNISTLDVNNGLVADNLKHIAEDIQEKNITMTTTTPRIVYLNTDNIKYNTDATSPAANNFIDEELKLLMEQNQQLPVCGPFLEKNENDEMKNLKRRLAHNLFSEVKMGGYFFPKKCRSNHKVAILVPYRNRERNLAVFVYYMHTFLMKQDLEYRIFVIEQAGGELFNRGKLFNIGFTEMMKYNDWHCVVLHDVDILPLNKGILYTCPPYPRHMVGTVFEKSNLTYGQYRNFFGGASVLSVQHYKQINGYSNLYWGWGGEDNDMYWRILSEKLQIVSYSKNLARYTSLPRPESPRNIYSLSLFFLGNKGQVVKESNAKMDSGNGSTVDILKNIEPERFIMVNKGFPVCGSMMEQNNTNEYNKTDNRVKDNWISKVALGGYYNPKKCRSRHKVAILVPYRNREKNLAVFTNHMHPFLIKQQLEYRIFIIEQAGKEVFNRGKLFNIAFVEMMKYNDWHCVVLHDVDLLPQGDRILYTCPTFPRHMCGTVLEKAKLTYQQYHTLFGGVSALSVQHYKQINGFSNLLQISQIPIVRYNKTVALYKSLPHRGQPKNKYRYKLLAFTMAKYKTDGLSSLVYKVIWTKLRPLYTHILADVNPLREKITDVYSNMF</sequence>
<organism evidence="13 14">
    <name type="scientific">Manduca sexta</name>
    <name type="common">Tobacco hawkmoth</name>
    <name type="synonym">Tobacco hornworm</name>
    <dbReference type="NCBI Taxonomy" id="7130"/>
    <lineage>
        <taxon>Eukaryota</taxon>
        <taxon>Metazoa</taxon>
        <taxon>Ecdysozoa</taxon>
        <taxon>Arthropoda</taxon>
        <taxon>Hexapoda</taxon>
        <taxon>Insecta</taxon>
        <taxon>Pterygota</taxon>
        <taxon>Neoptera</taxon>
        <taxon>Endopterygota</taxon>
        <taxon>Lepidoptera</taxon>
        <taxon>Glossata</taxon>
        <taxon>Ditrysia</taxon>
        <taxon>Bombycoidea</taxon>
        <taxon>Sphingidae</taxon>
        <taxon>Sphinginae</taxon>
        <taxon>Sphingini</taxon>
        <taxon>Manduca</taxon>
    </lineage>
</organism>
<reference evidence="13" key="2">
    <citation type="submission" date="2020-12" db="EMBL/GenBank/DDBJ databases">
        <authorList>
            <person name="Kanost M."/>
        </authorList>
    </citation>
    <scope>NUCLEOTIDE SEQUENCE</scope>
</reference>
<keyword evidence="6" id="KW-0812">Transmembrane</keyword>
<feature type="non-terminal residue" evidence="13">
    <location>
        <position position="629"/>
    </location>
</feature>
<dbReference type="GO" id="GO:0006688">
    <property type="term" value="P:glycosphingolipid biosynthetic process"/>
    <property type="evidence" value="ECO:0007669"/>
    <property type="project" value="TreeGrafter"/>
</dbReference>
<dbReference type="Pfam" id="PF02709">
    <property type="entry name" value="Glyco_transf_7C"/>
    <property type="match status" value="2"/>
</dbReference>
<evidence type="ECO:0000256" key="9">
    <source>
        <dbReference type="ARBA" id="ARBA00023136"/>
    </source>
</evidence>
<feature type="domain" description="Galactosyltransferase N-terminal" evidence="12">
    <location>
        <begin position="382"/>
        <end position="498"/>
    </location>
</feature>
<evidence type="ECO:0000256" key="1">
    <source>
        <dbReference type="ARBA" id="ARBA00004606"/>
    </source>
</evidence>
<keyword evidence="8" id="KW-1133">Transmembrane helix</keyword>
<keyword evidence="4" id="KW-0328">Glycosyltransferase</keyword>
<dbReference type="EMBL" id="JH668858">
    <property type="protein sequence ID" value="KAG6462525.1"/>
    <property type="molecule type" value="Genomic_DNA"/>
</dbReference>
<comment type="caution">
    <text evidence="13">The sequence shown here is derived from an EMBL/GenBank/DDBJ whole genome shotgun (WGS) entry which is preliminary data.</text>
</comment>
<dbReference type="InterPro" id="IPR027791">
    <property type="entry name" value="Galactosyl_T_C"/>
</dbReference>
<evidence type="ECO:0000313" key="14">
    <source>
        <dbReference type="Proteomes" id="UP000791440"/>
    </source>
</evidence>
<comment type="subcellular location">
    <subcellularLocation>
        <location evidence="1">Membrane</location>
        <topology evidence="1">Single-pass type II membrane protein</topology>
    </subcellularLocation>
</comment>
<dbReference type="AlphaFoldDB" id="A0A921ZQM5"/>
<gene>
    <name evidence="13" type="ORF">O3G_MSEX013318</name>
</gene>
<evidence type="ECO:0000256" key="2">
    <source>
        <dbReference type="ARBA" id="ARBA00004922"/>
    </source>
</evidence>
<keyword evidence="9" id="KW-0472">Membrane</keyword>
<dbReference type="GO" id="GO:0033842">
    <property type="term" value="F:N-acetyl-beta-glucosaminyl-derivative 4-beta-N-acetylgalactosaminyltransferase activity"/>
    <property type="evidence" value="ECO:0007669"/>
    <property type="project" value="TreeGrafter"/>
</dbReference>
<reference evidence="13" key="1">
    <citation type="journal article" date="2016" name="Insect Biochem. Mol. Biol.">
        <title>Multifaceted biological insights from a draft genome sequence of the tobacco hornworm moth, Manduca sexta.</title>
        <authorList>
            <person name="Kanost M.R."/>
            <person name="Arrese E.L."/>
            <person name="Cao X."/>
            <person name="Chen Y.R."/>
            <person name="Chellapilla S."/>
            <person name="Goldsmith M.R."/>
            <person name="Grosse-Wilde E."/>
            <person name="Heckel D.G."/>
            <person name="Herndon N."/>
            <person name="Jiang H."/>
            <person name="Papanicolaou A."/>
            <person name="Qu J."/>
            <person name="Soulages J.L."/>
            <person name="Vogel H."/>
            <person name="Walters J."/>
            <person name="Waterhouse R.M."/>
            <person name="Ahn S.J."/>
            <person name="Almeida F.C."/>
            <person name="An C."/>
            <person name="Aqrawi P."/>
            <person name="Bretschneider A."/>
            <person name="Bryant W.B."/>
            <person name="Bucks S."/>
            <person name="Chao H."/>
            <person name="Chevignon G."/>
            <person name="Christen J.M."/>
            <person name="Clarke D.F."/>
            <person name="Dittmer N.T."/>
            <person name="Ferguson L.C.F."/>
            <person name="Garavelou S."/>
            <person name="Gordon K.H.J."/>
            <person name="Gunaratna R.T."/>
            <person name="Han Y."/>
            <person name="Hauser F."/>
            <person name="He Y."/>
            <person name="Heidel-Fischer H."/>
            <person name="Hirsh A."/>
            <person name="Hu Y."/>
            <person name="Jiang H."/>
            <person name="Kalra D."/>
            <person name="Klinner C."/>
            <person name="Konig C."/>
            <person name="Kovar C."/>
            <person name="Kroll A.R."/>
            <person name="Kuwar S.S."/>
            <person name="Lee S.L."/>
            <person name="Lehman R."/>
            <person name="Li K."/>
            <person name="Li Z."/>
            <person name="Liang H."/>
            <person name="Lovelace S."/>
            <person name="Lu Z."/>
            <person name="Mansfield J.H."/>
            <person name="McCulloch K.J."/>
            <person name="Mathew T."/>
            <person name="Morton B."/>
            <person name="Muzny D.M."/>
            <person name="Neunemann D."/>
            <person name="Ongeri F."/>
            <person name="Pauchet Y."/>
            <person name="Pu L.L."/>
            <person name="Pyrousis I."/>
            <person name="Rao X.J."/>
            <person name="Redding A."/>
            <person name="Roesel C."/>
            <person name="Sanchez-Gracia A."/>
            <person name="Schaack S."/>
            <person name="Shukla A."/>
            <person name="Tetreau G."/>
            <person name="Wang Y."/>
            <person name="Xiong G.H."/>
            <person name="Traut W."/>
            <person name="Walsh T.K."/>
            <person name="Worley K.C."/>
            <person name="Wu D."/>
            <person name="Wu W."/>
            <person name="Wu Y.Q."/>
            <person name="Zhang X."/>
            <person name="Zou Z."/>
            <person name="Zucker H."/>
            <person name="Briscoe A.D."/>
            <person name="Burmester T."/>
            <person name="Clem R.J."/>
            <person name="Feyereisen R."/>
            <person name="Grimmelikhuijzen C.J.P."/>
            <person name="Hamodrakas S.J."/>
            <person name="Hansson B.S."/>
            <person name="Huguet E."/>
            <person name="Jermiin L.S."/>
            <person name="Lan Q."/>
            <person name="Lehman H.K."/>
            <person name="Lorenzen M."/>
            <person name="Merzendorfer H."/>
            <person name="Michalopoulos I."/>
            <person name="Morton D.B."/>
            <person name="Muthukrishnan S."/>
            <person name="Oakeshott J.G."/>
            <person name="Palmer W."/>
            <person name="Park Y."/>
            <person name="Passarelli A.L."/>
            <person name="Rozas J."/>
            <person name="Schwartz L.M."/>
            <person name="Smith W."/>
            <person name="Southgate A."/>
            <person name="Vilcinskas A."/>
            <person name="Vogt R."/>
            <person name="Wang P."/>
            <person name="Werren J."/>
            <person name="Yu X.Q."/>
            <person name="Zhou J.J."/>
            <person name="Brown S.J."/>
            <person name="Scherer S.E."/>
            <person name="Richards S."/>
            <person name="Blissard G.W."/>
        </authorList>
    </citation>
    <scope>NUCLEOTIDE SEQUENCE</scope>
</reference>
<protein>
    <recommendedName>
        <fullName evidence="15">Beta-1,4-N-acetylgalactosaminyltransferase bre-4</fullName>
    </recommendedName>
</protein>
<comment type="pathway">
    <text evidence="2">Protein modification; protein glycosylation.</text>
</comment>
<dbReference type="PANTHER" id="PTHR19300:SF57">
    <property type="entry name" value="BETA-1,4-N-ACETYLGALACTOSAMINYLTRANSFERASE"/>
    <property type="match status" value="1"/>
</dbReference>